<dbReference type="InterPro" id="IPR036627">
    <property type="entry name" value="CobW-likC_sf"/>
</dbReference>
<dbReference type="AlphaFoldDB" id="A0A916UQ60"/>
<comment type="catalytic activity">
    <reaction evidence="6">
        <text>GTP + H2O = GDP + phosphate + H(+)</text>
        <dbReference type="Rhea" id="RHEA:19669"/>
        <dbReference type="ChEBI" id="CHEBI:15377"/>
        <dbReference type="ChEBI" id="CHEBI:15378"/>
        <dbReference type="ChEBI" id="CHEBI:37565"/>
        <dbReference type="ChEBI" id="CHEBI:43474"/>
        <dbReference type="ChEBI" id="CHEBI:58189"/>
    </reaction>
    <physiologicalReaction direction="left-to-right" evidence="6">
        <dbReference type="Rhea" id="RHEA:19670"/>
    </physiologicalReaction>
</comment>
<dbReference type="InterPro" id="IPR051316">
    <property type="entry name" value="Zinc-reg_GTPase_activator"/>
</dbReference>
<protein>
    <submittedName>
        <fullName evidence="9">ATP-binding protein</fullName>
    </submittedName>
</protein>
<comment type="caution">
    <text evidence="9">The sequence shown here is derived from an EMBL/GenBank/DDBJ whole genome shotgun (WGS) entry which is preliminary data.</text>
</comment>
<feature type="domain" description="CobW C-terminal" evidence="8">
    <location>
        <begin position="253"/>
        <end position="348"/>
    </location>
</feature>
<comment type="similarity">
    <text evidence="4">Belongs to the SIMIBI class G3E GTPase family. ZNG1 subfamily.</text>
</comment>
<evidence type="ECO:0000313" key="9">
    <source>
        <dbReference type="EMBL" id="GGC79693.1"/>
    </source>
</evidence>
<keyword evidence="3" id="KW-0143">Chaperone</keyword>
<keyword evidence="10" id="KW-1185">Reference proteome</keyword>
<dbReference type="PANTHER" id="PTHR13748">
    <property type="entry name" value="COBW-RELATED"/>
    <property type="match status" value="1"/>
</dbReference>
<evidence type="ECO:0000256" key="1">
    <source>
        <dbReference type="ARBA" id="ARBA00022741"/>
    </source>
</evidence>
<keyword evidence="9" id="KW-0067">ATP-binding</keyword>
<dbReference type="Gene3D" id="3.40.50.300">
    <property type="entry name" value="P-loop containing nucleotide triphosphate hydrolases"/>
    <property type="match status" value="1"/>
</dbReference>
<dbReference type="SMART" id="SM00833">
    <property type="entry name" value="CobW_C"/>
    <property type="match status" value="1"/>
</dbReference>
<feature type="region of interest" description="Disordered" evidence="7">
    <location>
        <begin position="218"/>
        <end position="247"/>
    </location>
</feature>
<dbReference type="Proteomes" id="UP000637002">
    <property type="component" value="Unassembled WGS sequence"/>
</dbReference>
<dbReference type="InterPro" id="IPR003495">
    <property type="entry name" value="CobW/HypB/UreG_nucleotide-bd"/>
</dbReference>
<dbReference type="GO" id="GO:0005737">
    <property type="term" value="C:cytoplasm"/>
    <property type="evidence" value="ECO:0007669"/>
    <property type="project" value="TreeGrafter"/>
</dbReference>
<accession>A0A916UQ60</accession>
<feature type="compositionally biased region" description="Basic residues" evidence="7">
    <location>
        <begin position="228"/>
        <end position="241"/>
    </location>
</feature>
<evidence type="ECO:0000313" key="10">
    <source>
        <dbReference type="Proteomes" id="UP000637002"/>
    </source>
</evidence>
<organism evidence="9 10">
    <name type="scientific">Chelatococcus reniformis</name>
    <dbReference type="NCBI Taxonomy" id="1494448"/>
    <lineage>
        <taxon>Bacteria</taxon>
        <taxon>Pseudomonadati</taxon>
        <taxon>Pseudomonadota</taxon>
        <taxon>Alphaproteobacteria</taxon>
        <taxon>Hyphomicrobiales</taxon>
        <taxon>Chelatococcaceae</taxon>
        <taxon>Chelatococcus</taxon>
    </lineage>
</organism>
<evidence type="ECO:0000256" key="7">
    <source>
        <dbReference type="SAM" id="MobiDB-lite"/>
    </source>
</evidence>
<dbReference type="Gene3D" id="3.30.1220.10">
    <property type="entry name" value="CobW-like, C-terminal domain"/>
    <property type="match status" value="1"/>
</dbReference>
<reference evidence="9" key="2">
    <citation type="submission" date="2020-09" db="EMBL/GenBank/DDBJ databases">
        <authorList>
            <person name="Sun Q."/>
            <person name="Zhou Y."/>
        </authorList>
    </citation>
    <scope>NUCLEOTIDE SEQUENCE</scope>
    <source>
        <strain evidence="9">CGMCC 1.12919</strain>
    </source>
</reference>
<dbReference type="InterPro" id="IPR027417">
    <property type="entry name" value="P-loop_NTPase"/>
</dbReference>
<dbReference type="Pfam" id="PF07683">
    <property type="entry name" value="CobW_C"/>
    <property type="match status" value="1"/>
</dbReference>
<dbReference type="CDD" id="cd03112">
    <property type="entry name" value="CobW-like"/>
    <property type="match status" value="1"/>
</dbReference>
<evidence type="ECO:0000256" key="3">
    <source>
        <dbReference type="ARBA" id="ARBA00023186"/>
    </source>
</evidence>
<dbReference type="SUPFAM" id="SSF52540">
    <property type="entry name" value="P-loop containing nucleoside triphosphate hydrolases"/>
    <property type="match status" value="1"/>
</dbReference>
<dbReference type="EMBL" id="BMGG01000007">
    <property type="protein sequence ID" value="GGC79693.1"/>
    <property type="molecule type" value="Genomic_DNA"/>
</dbReference>
<comment type="function">
    <text evidence="5">Zinc chaperone that directly transfers zinc cofactor to target proteins, thereby activating them. Zinc is transferred from the CXCC motif in the GTPase domain to the zinc binding site in target proteins in a process requiring GTP hydrolysis.</text>
</comment>
<keyword evidence="2" id="KW-0378">Hydrolase</keyword>
<dbReference type="PANTHER" id="PTHR13748:SF62">
    <property type="entry name" value="COBW DOMAIN-CONTAINING PROTEIN"/>
    <property type="match status" value="1"/>
</dbReference>
<evidence type="ECO:0000259" key="8">
    <source>
        <dbReference type="SMART" id="SM00833"/>
    </source>
</evidence>
<evidence type="ECO:0000256" key="6">
    <source>
        <dbReference type="ARBA" id="ARBA00049117"/>
    </source>
</evidence>
<evidence type="ECO:0000256" key="5">
    <source>
        <dbReference type="ARBA" id="ARBA00045658"/>
    </source>
</evidence>
<dbReference type="SUPFAM" id="SSF90002">
    <property type="entry name" value="Hypothetical protein YjiA, C-terminal domain"/>
    <property type="match status" value="1"/>
</dbReference>
<dbReference type="GO" id="GO:0016787">
    <property type="term" value="F:hydrolase activity"/>
    <property type="evidence" value="ECO:0007669"/>
    <property type="project" value="UniProtKB-KW"/>
</dbReference>
<proteinExistence type="inferred from homology"/>
<evidence type="ECO:0000256" key="4">
    <source>
        <dbReference type="ARBA" id="ARBA00034320"/>
    </source>
</evidence>
<reference evidence="9" key="1">
    <citation type="journal article" date="2014" name="Int. J. Syst. Evol. Microbiol.">
        <title>Complete genome sequence of Corynebacterium casei LMG S-19264T (=DSM 44701T), isolated from a smear-ripened cheese.</title>
        <authorList>
            <consortium name="US DOE Joint Genome Institute (JGI-PGF)"/>
            <person name="Walter F."/>
            <person name="Albersmeier A."/>
            <person name="Kalinowski J."/>
            <person name="Ruckert C."/>
        </authorList>
    </citation>
    <scope>NUCLEOTIDE SEQUENCE</scope>
    <source>
        <strain evidence="9">CGMCC 1.12919</strain>
    </source>
</reference>
<dbReference type="GO" id="GO:0005524">
    <property type="term" value="F:ATP binding"/>
    <property type="evidence" value="ECO:0007669"/>
    <property type="project" value="UniProtKB-KW"/>
</dbReference>
<dbReference type="Pfam" id="PF02492">
    <property type="entry name" value="cobW"/>
    <property type="match status" value="1"/>
</dbReference>
<sequence length="368" mass="40286">MPPIPLTVLTGFLGSGKTTLLNRWLSDPALAETVVIINEFGEIGLDHLFVEMADEGLITLAAGCLCCTVRGDLVATLEDLLRRRDNGRIAPFRRVIIETTGLADPAPVLQAVLRHPYLAQRYALAGVVVTIDAVNGTGTLDAHEEAVKQVAVADRLVLTKADMADAETVARLRARVRQLNPLAPMVTAEAAHATLITGLGVFGVDGKIADVSAWVGAEPGHDHDHDHAHRHGHGHHHHSHDHHHDVNRHDARIRAVSIIEEQPIGRGAFEAFTDLLRSAHGPDLLRVKGLVKLADDPEHPVVVHGVQHVFHPPVTLPAWPDQDRRSRIVFILRDMDEDFLRRLWDAFLGRPAIDMPDRAALTDNPLAL</sequence>
<dbReference type="InterPro" id="IPR011629">
    <property type="entry name" value="CobW-like_C"/>
</dbReference>
<keyword evidence="1" id="KW-0547">Nucleotide-binding</keyword>
<name>A0A916UQ60_9HYPH</name>
<evidence type="ECO:0000256" key="2">
    <source>
        <dbReference type="ARBA" id="ARBA00022801"/>
    </source>
</evidence>
<gene>
    <name evidence="9" type="ORF">GCM10010994_42190</name>
</gene>